<keyword evidence="1" id="KW-0732">Signal</keyword>
<accession>A0ABS7Z302</accession>
<evidence type="ECO:0000313" key="2">
    <source>
        <dbReference type="EMBL" id="MCA5004537.1"/>
    </source>
</evidence>
<evidence type="ECO:0000256" key="1">
    <source>
        <dbReference type="SAM" id="SignalP"/>
    </source>
</evidence>
<keyword evidence="3" id="KW-1185">Reference proteome</keyword>
<evidence type="ECO:0000313" key="3">
    <source>
        <dbReference type="Proteomes" id="UP001165302"/>
    </source>
</evidence>
<reference evidence="2" key="1">
    <citation type="submission" date="2020-10" db="EMBL/GenBank/DDBJ databases">
        <authorList>
            <person name="Lu T."/>
            <person name="Wang Q."/>
            <person name="Han X."/>
        </authorList>
    </citation>
    <scope>NUCLEOTIDE SEQUENCE</scope>
    <source>
        <strain evidence="2">WQ 366</strain>
    </source>
</reference>
<proteinExistence type="predicted"/>
<evidence type="ECO:0008006" key="4">
    <source>
        <dbReference type="Google" id="ProtNLM"/>
    </source>
</evidence>
<comment type="caution">
    <text evidence="2">The sequence shown here is derived from an EMBL/GenBank/DDBJ whole genome shotgun (WGS) entry which is preliminary data.</text>
</comment>
<dbReference type="RefSeq" id="WP_225551924.1">
    <property type="nucleotide sequence ID" value="NZ_JADEYP010000006.1"/>
</dbReference>
<organism evidence="2 3">
    <name type="scientific">Sphingobacterium bovistauri</name>
    <dbReference type="NCBI Taxonomy" id="2781959"/>
    <lineage>
        <taxon>Bacteria</taxon>
        <taxon>Pseudomonadati</taxon>
        <taxon>Bacteroidota</taxon>
        <taxon>Sphingobacteriia</taxon>
        <taxon>Sphingobacteriales</taxon>
        <taxon>Sphingobacteriaceae</taxon>
        <taxon>Sphingobacterium</taxon>
    </lineage>
</organism>
<protein>
    <recommendedName>
        <fullName evidence="4">DUF5723 domain-containing protein</fullName>
    </recommendedName>
</protein>
<dbReference type="EMBL" id="JADEYP010000006">
    <property type="protein sequence ID" value="MCA5004537.1"/>
    <property type="molecule type" value="Genomic_DNA"/>
</dbReference>
<sequence length="569" mass="63712">MKKFLHIYICCIILLNTIALYSQDFTNIASQKPFTFQGNMELRGMFYQANGIGNRMEPFNYLLSGSPVFSIYGWNIPTSFMISKKQSSFQQPFNQYGLSPTYKWITLHGGYRNVTFSPYTLAGHTMLGGGVELNPGKFRFGAMLGRLNRATVIDTASMSLVPYSFTRKGVALKLGYGVDANHFDINVLHAKDDSVSKPQQIGEYAQRVTPAANTVLGYGTKFTIFKRFFIESDGAVSVYTRDLNSPLALDSIPDKTLRRLSSMLDINGSTEWFLAFSGGIGYTGSNYGVKVNYKRIEPDFKSMGAYFFNNDIENLTISPNYSHPSGKFIFNGSLGIEQDNIRLTKQATSKRIIGSANLSTNLTESFGVDFIFNNYSNNQKPNTLRFADSLKIVQNTATLGIMPRYTIIAEDKIQVMFLSANFNTMNDYNSYFETNAPSRDIKSQQYLFNYNISFPQKRLSLNSSVNYMNLKSELVSTSYKGINAGGSFALENKKLMMGANMSFMLGENNGERIKIFNGSTNLSYQINRLQTIRALIYFTNNNPGSAIISGNPSFSETRGEIAYQLNFGL</sequence>
<dbReference type="Proteomes" id="UP001165302">
    <property type="component" value="Unassembled WGS sequence"/>
</dbReference>
<feature type="chain" id="PRO_5045168589" description="DUF5723 domain-containing protein" evidence="1">
    <location>
        <begin position="23"/>
        <end position="569"/>
    </location>
</feature>
<name>A0ABS7Z302_9SPHI</name>
<feature type="signal peptide" evidence="1">
    <location>
        <begin position="1"/>
        <end position="22"/>
    </location>
</feature>
<gene>
    <name evidence="2" type="ORF">IPZ78_05135</name>
</gene>